<organism evidence="3 4">
    <name type="scientific">Halomonas casei</name>
    <dbReference type="NCBI Taxonomy" id="2742613"/>
    <lineage>
        <taxon>Bacteria</taxon>
        <taxon>Pseudomonadati</taxon>
        <taxon>Pseudomonadota</taxon>
        <taxon>Gammaproteobacteria</taxon>
        <taxon>Oceanospirillales</taxon>
        <taxon>Halomonadaceae</taxon>
        <taxon>Halomonas</taxon>
    </lineage>
</organism>
<proteinExistence type="predicted"/>
<dbReference type="InterPro" id="IPR007446">
    <property type="entry name" value="PilP"/>
</dbReference>
<reference evidence="3 4" key="1">
    <citation type="submission" date="2020-07" db="EMBL/GenBank/DDBJ databases">
        <title>Halophilic bacteria isolated from french cheeses.</title>
        <authorList>
            <person name="Kothe C.I."/>
            <person name="Farah-Kraiem B."/>
            <person name="Renault P."/>
            <person name="Dridi B."/>
        </authorList>
    </citation>
    <scope>NUCLEOTIDE SEQUENCE [LARGE SCALE GENOMIC DNA]</scope>
    <source>
        <strain evidence="3 4">FME1</strain>
    </source>
</reference>
<sequence length="187" mass="20432">MTPRQQQRLVKHAAPMVMLLSSAALLMGCVEPDLDPLAQTLSDIRQSPVGEPPSISVLEPESASLDYLYSNQRSPFLVPQATAEDGNQRSGRVQAPNPQRASQPLEQFPLQELHLVGTMAMAGRRVALIASPDGAVTSVKEGDYMGTNDGRIAQIDVQALYLTEQVLTQQEGWQERQVSLVIIEDDL</sequence>
<dbReference type="Proteomes" id="UP001645039">
    <property type="component" value="Unassembled WGS sequence"/>
</dbReference>
<dbReference type="Pfam" id="PF04351">
    <property type="entry name" value="PilP"/>
    <property type="match status" value="1"/>
</dbReference>
<feature type="signal peptide" evidence="2">
    <location>
        <begin position="1"/>
        <end position="26"/>
    </location>
</feature>
<keyword evidence="2" id="KW-0732">Signal</keyword>
<evidence type="ECO:0000313" key="3">
    <source>
        <dbReference type="EMBL" id="MBE0399922.1"/>
    </source>
</evidence>
<dbReference type="EMBL" id="RRZD01000005">
    <property type="protein sequence ID" value="MBE0399922.1"/>
    <property type="molecule type" value="Genomic_DNA"/>
</dbReference>
<comment type="caution">
    <text evidence="3">The sequence shown here is derived from an EMBL/GenBank/DDBJ whole genome shotgun (WGS) entry which is preliminary data.</text>
</comment>
<protein>
    <submittedName>
        <fullName evidence="3">Pilus assembly protein PilP</fullName>
    </submittedName>
</protein>
<feature type="chain" id="PRO_5046934949" evidence="2">
    <location>
        <begin position="27"/>
        <end position="187"/>
    </location>
</feature>
<evidence type="ECO:0000256" key="2">
    <source>
        <dbReference type="SAM" id="SignalP"/>
    </source>
</evidence>
<feature type="region of interest" description="Disordered" evidence="1">
    <location>
        <begin position="83"/>
        <end position="102"/>
    </location>
</feature>
<accession>A0ABR9F2A0</accession>
<feature type="compositionally biased region" description="Polar residues" evidence="1">
    <location>
        <begin position="88"/>
        <end position="102"/>
    </location>
</feature>
<dbReference type="PROSITE" id="PS51257">
    <property type="entry name" value="PROKAR_LIPOPROTEIN"/>
    <property type="match status" value="1"/>
</dbReference>
<dbReference type="RefSeq" id="WP_096281999.1">
    <property type="nucleotide sequence ID" value="NZ_CP189763.1"/>
</dbReference>
<keyword evidence="4" id="KW-1185">Reference proteome</keyword>
<name>A0ABR9F2A0_9GAMM</name>
<evidence type="ECO:0000256" key="1">
    <source>
        <dbReference type="SAM" id="MobiDB-lite"/>
    </source>
</evidence>
<dbReference type="PIRSF" id="PIRSF016481">
    <property type="entry name" value="Pilus_assembly_PilP"/>
    <property type="match status" value="1"/>
</dbReference>
<gene>
    <name evidence="3" type="ORF">EI168_07320</name>
</gene>
<evidence type="ECO:0000313" key="4">
    <source>
        <dbReference type="Proteomes" id="UP001645039"/>
    </source>
</evidence>
<dbReference type="Gene3D" id="2.30.30.830">
    <property type="match status" value="1"/>
</dbReference>